<dbReference type="GO" id="GO:0055085">
    <property type="term" value="P:transmembrane transport"/>
    <property type="evidence" value="ECO:0007669"/>
    <property type="project" value="InterPro"/>
</dbReference>
<dbReference type="PANTHER" id="PTHR30151">
    <property type="entry name" value="ALKANE SULFONATE ABC TRANSPORTER-RELATED, MEMBRANE SUBUNIT"/>
    <property type="match status" value="1"/>
</dbReference>
<gene>
    <name evidence="9" type="ORF">METZ01_LOCUS162483</name>
</gene>
<feature type="transmembrane region" description="Helical" evidence="7">
    <location>
        <begin position="12"/>
        <end position="29"/>
    </location>
</feature>
<evidence type="ECO:0000256" key="4">
    <source>
        <dbReference type="ARBA" id="ARBA00022692"/>
    </source>
</evidence>
<dbReference type="EMBL" id="UINC01028517">
    <property type="protein sequence ID" value="SVB09629.1"/>
    <property type="molecule type" value="Genomic_DNA"/>
</dbReference>
<dbReference type="PANTHER" id="PTHR30151:SF38">
    <property type="entry name" value="ALIPHATIC SULFONATES TRANSPORT PERMEASE PROTEIN SSUC-RELATED"/>
    <property type="match status" value="1"/>
</dbReference>
<evidence type="ECO:0000256" key="7">
    <source>
        <dbReference type="SAM" id="Phobius"/>
    </source>
</evidence>
<dbReference type="AlphaFoldDB" id="A0A382B7G0"/>
<dbReference type="PROSITE" id="PS50928">
    <property type="entry name" value="ABC_TM1"/>
    <property type="match status" value="1"/>
</dbReference>
<evidence type="ECO:0000256" key="3">
    <source>
        <dbReference type="ARBA" id="ARBA00022475"/>
    </source>
</evidence>
<evidence type="ECO:0000256" key="5">
    <source>
        <dbReference type="ARBA" id="ARBA00022989"/>
    </source>
</evidence>
<name>A0A382B7G0_9ZZZZ</name>
<sequence>MVFRKSSFRVTLLSFVSLLAIWYIVALFANSRIFPPPLDVLEVLLESIAKGELQYHIGHTLMRVFISFVLAMTVGIGIGIALGISKSLDRFFDSWLTLLLNVPALVTIILCYVWLGLVEAAAILAVAINKIPNVIVTIREGARALERDYLEMAQTFKLSRTVVLRHIILPQLAPYLVATTRSGLSLIWKIVLVVELLGRSSGVGFQLHLFFQLFDIASIFAYTLAFVLVI</sequence>
<reference evidence="9" key="1">
    <citation type="submission" date="2018-05" db="EMBL/GenBank/DDBJ databases">
        <authorList>
            <person name="Lanie J.A."/>
            <person name="Ng W.-L."/>
            <person name="Kazmierczak K.M."/>
            <person name="Andrzejewski T.M."/>
            <person name="Davidsen T.M."/>
            <person name="Wayne K.J."/>
            <person name="Tettelin H."/>
            <person name="Glass J.I."/>
            <person name="Rusch D."/>
            <person name="Podicherti R."/>
            <person name="Tsui H.-C.T."/>
            <person name="Winkler M.E."/>
        </authorList>
    </citation>
    <scope>NUCLEOTIDE SEQUENCE</scope>
</reference>
<feature type="transmembrane region" description="Helical" evidence="7">
    <location>
        <begin position="209"/>
        <end position="229"/>
    </location>
</feature>
<keyword evidence="3" id="KW-1003">Cell membrane</keyword>
<keyword evidence="2" id="KW-0813">Transport</keyword>
<evidence type="ECO:0000256" key="1">
    <source>
        <dbReference type="ARBA" id="ARBA00004651"/>
    </source>
</evidence>
<comment type="subcellular location">
    <subcellularLocation>
        <location evidence="1">Cell membrane</location>
        <topology evidence="1">Multi-pass membrane protein</topology>
    </subcellularLocation>
</comment>
<evidence type="ECO:0000313" key="9">
    <source>
        <dbReference type="EMBL" id="SVB09629.1"/>
    </source>
</evidence>
<dbReference type="CDD" id="cd06261">
    <property type="entry name" value="TM_PBP2"/>
    <property type="match status" value="1"/>
</dbReference>
<keyword evidence="4 7" id="KW-0812">Transmembrane</keyword>
<protein>
    <recommendedName>
        <fullName evidence="8">ABC transmembrane type-1 domain-containing protein</fullName>
    </recommendedName>
</protein>
<dbReference type="SUPFAM" id="SSF161098">
    <property type="entry name" value="MetI-like"/>
    <property type="match status" value="1"/>
</dbReference>
<feature type="transmembrane region" description="Helical" evidence="7">
    <location>
        <begin position="64"/>
        <end position="84"/>
    </location>
</feature>
<keyword evidence="5 7" id="KW-1133">Transmembrane helix</keyword>
<feature type="transmembrane region" description="Helical" evidence="7">
    <location>
        <begin position="96"/>
        <end position="115"/>
    </location>
</feature>
<evidence type="ECO:0000256" key="2">
    <source>
        <dbReference type="ARBA" id="ARBA00022448"/>
    </source>
</evidence>
<dbReference type="Pfam" id="PF00528">
    <property type="entry name" value="BPD_transp_1"/>
    <property type="match status" value="1"/>
</dbReference>
<proteinExistence type="predicted"/>
<feature type="non-terminal residue" evidence="9">
    <location>
        <position position="230"/>
    </location>
</feature>
<dbReference type="InterPro" id="IPR035906">
    <property type="entry name" value="MetI-like_sf"/>
</dbReference>
<dbReference type="GO" id="GO:0005886">
    <property type="term" value="C:plasma membrane"/>
    <property type="evidence" value="ECO:0007669"/>
    <property type="project" value="UniProtKB-SubCell"/>
</dbReference>
<evidence type="ECO:0000256" key="6">
    <source>
        <dbReference type="ARBA" id="ARBA00023136"/>
    </source>
</evidence>
<organism evidence="9">
    <name type="scientific">marine metagenome</name>
    <dbReference type="NCBI Taxonomy" id="408172"/>
    <lineage>
        <taxon>unclassified sequences</taxon>
        <taxon>metagenomes</taxon>
        <taxon>ecological metagenomes</taxon>
    </lineage>
</organism>
<accession>A0A382B7G0</accession>
<evidence type="ECO:0000259" key="8">
    <source>
        <dbReference type="PROSITE" id="PS50928"/>
    </source>
</evidence>
<dbReference type="Gene3D" id="1.10.3720.10">
    <property type="entry name" value="MetI-like"/>
    <property type="match status" value="1"/>
</dbReference>
<feature type="domain" description="ABC transmembrane type-1" evidence="8">
    <location>
        <begin position="57"/>
        <end position="230"/>
    </location>
</feature>
<keyword evidence="6 7" id="KW-0472">Membrane</keyword>
<dbReference type="InterPro" id="IPR000515">
    <property type="entry name" value="MetI-like"/>
</dbReference>